<evidence type="ECO:0000313" key="7">
    <source>
        <dbReference type="EMBL" id="MBA9007052.1"/>
    </source>
</evidence>
<protein>
    <submittedName>
        <fullName evidence="7">Pimeloyl-ACP methyl ester carboxylesterase</fullName>
    </submittedName>
</protein>
<organism evidence="7 8">
    <name type="scientific">Thermomonospora cellulosilytica</name>
    <dbReference type="NCBI Taxonomy" id="1411118"/>
    <lineage>
        <taxon>Bacteria</taxon>
        <taxon>Bacillati</taxon>
        <taxon>Actinomycetota</taxon>
        <taxon>Actinomycetes</taxon>
        <taxon>Streptosporangiales</taxon>
        <taxon>Thermomonosporaceae</taxon>
        <taxon>Thermomonospora</taxon>
    </lineage>
</organism>
<evidence type="ECO:0000256" key="5">
    <source>
        <dbReference type="SAM" id="SignalP"/>
    </source>
</evidence>
<accession>A0A7W3RBI9</accession>
<feature type="chain" id="PRO_5030932848" evidence="5">
    <location>
        <begin position="33"/>
        <end position="537"/>
    </location>
</feature>
<dbReference type="InterPro" id="IPR029058">
    <property type="entry name" value="AB_hydrolase_fold"/>
</dbReference>
<feature type="signal peptide" evidence="5">
    <location>
        <begin position="1"/>
        <end position="32"/>
    </location>
</feature>
<comment type="similarity">
    <text evidence="1">Belongs to the peptidase S33 family.</text>
</comment>
<dbReference type="EMBL" id="JACJII010000001">
    <property type="protein sequence ID" value="MBA9007052.1"/>
    <property type="molecule type" value="Genomic_DNA"/>
</dbReference>
<sequence>MLSNTPSRKIAGLAAGLVLGGPLVAQPGLAHAAAPVIKWKPCPADDPLEGKVLKGLECGTLSVPLDHTRPAGRRITLALTRAKHTGRRYRGAVLLNRGGPGAHGRDLPALFRRAMPKKLGASYDWIGFDPRGVGASKPSLVCDESYLNPGGARADTLPRTPAEEDAWKARAKKYADDCAKKYRDVLPYLGTRHWVGDMEAIRRALRRDRINFFGFSYGSYLGAAYATSHPHRVRRMVLDSVVRPSGTWYANNLDQNVAFEKRIQAFFRWIAEHHDTYGLGTTAARVERTYYKVRAELARKPLDGKVGPSELDDVFLTDGYSNLQWSTHAWALSDYVVRDDPKALAGLWHPPGRLGQNNYAMYLATECRDAPWPRDWSIWSRDARRLYSAGNRFETWSNTWYNAPCAYWPVEGGPRPAIGSPRPRILLVQASEDAATPYPGALETHRLFPASRLVVQRGGGNHGISLSGDVCVDKAVLAYLRDGTLPADREGPDRTCRAPASPRPKPKPAPKKDAKPSRGVPAASTGIPAEAVIPPTA</sequence>
<dbReference type="Pfam" id="PF08386">
    <property type="entry name" value="Abhydrolase_4"/>
    <property type="match status" value="1"/>
</dbReference>
<feature type="region of interest" description="Disordered" evidence="4">
    <location>
        <begin position="484"/>
        <end position="537"/>
    </location>
</feature>
<evidence type="ECO:0000259" key="6">
    <source>
        <dbReference type="Pfam" id="PF08386"/>
    </source>
</evidence>
<comment type="caution">
    <text evidence="7">The sequence shown here is derived from an EMBL/GenBank/DDBJ whole genome shotgun (WGS) entry which is preliminary data.</text>
</comment>
<evidence type="ECO:0000313" key="8">
    <source>
        <dbReference type="Proteomes" id="UP000539313"/>
    </source>
</evidence>
<evidence type="ECO:0000256" key="3">
    <source>
        <dbReference type="ARBA" id="ARBA00022801"/>
    </source>
</evidence>
<dbReference type="SUPFAM" id="SSF53474">
    <property type="entry name" value="alpha/beta-Hydrolases"/>
    <property type="match status" value="1"/>
</dbReference>
<evidence type="ECO:0000256" key="4">
    <source>
        <dbReference type="SAM" id="MobiDB-lite"/>
    </source>
</evidence>
<dbReference type="PANTHER" id="PTHR43248:SF29">
    <property type="entry name" value="TRIPEPTIDYL AMINOPEPTIDASE"/>
    <property type="match status" value="1"/>
</dbReference>
<dbReference type="InterPro" id="IPR051601">
    <property type="entry name" value="Serine_prot/Carboxylest_S33"/>
</dbReference>
<keyword evidence="8" id="KW-1185">Reference proteome</keyword>
<feature type="compositionally biased region" description="Basic and acidic residues" evidence="4">
    <location>
        <begin position="487"/>
        <end position="496"/>
    </location>
</feature>
<evidence type="ECO:0000256" key="1">
    <source>
        <dbReference type="ARBA" id="ARBA00010088"/>
    </source>
</evidence>
<dbReference type="AlphaFoldDB" id="A0A7W3RBI9"/>
<name>A0A7W3RBI9_9ACTN</name>
<dbReference type="Proteomes" id="UP000539313">
    <property type="component" value="Unassembled WGS sequence"/>
</dbReference>
<keyword evidence="3" id="KW-0378">Hydrolase</keyword>
<dbReference type="RefSeq" id="WP_312881403.1">
    <property type="nucleotide sequence ID" value="NZ_JACJII010000001.1"/>
</dbReference>
<dbReference type="InterPro" id="IPR013595">
    <property type="entry name" value="Pept_S33_TAP-like_C"/>
</dbReference>
<gene>
    <name evidence="7" type="ORF">HNR21_005934</name>
</gene>
<dbReference type="Gene3D" id="3.40.50.1820">
    <property type="entry name" value="alpha/beta hydrolase"/>
    <property type="match status" value="1"/>
</dbReference>
<keyword evidence="2 5" id="KW-0732">Signal</keyword>
<evidence type="ECO:0000256" key="2">
    <source>
        <dbReference type="ARBA" id="ARBA00022729"/>
    </source>
</evidence>
<reference evidence="7 8" key="1">
    <citation type="submission" date="2020-08" db="EMBL/GenBank/DDBJ databases">
        <title>Sequencing the genomes of 1000 actinobacteria strains.</title>
        <authorList>
            <person name="Klenk H.-P."/>
        </authorList>
    </citation>
    <scope>NUCLEOTIDE SEQUENCE [LARGE SCALE GENOMIC DNA]</scope>
    <source>
        <strain evidence="7 8">DSM 45823</strain>
    </source>
</reference>
<proteinExistence type="inferred from homology"/>
<dbReference type="PANTHER" id="PTHR43248">
    <property type="entry name" value="2-SUCCINYL-6-HYDROXY-2,4-CYCLOHEXADIENE-1-CARBOXYLATE SYNTHASE"/>
    <property type="match status" value="1"/>
</dbReference>
<dbReference type="GO" id="GO:0016787">
    <property type="term" value="F:hydrolase activity"/>
    <property type="evidence" value="ECO:0007669"/>
    <property type="project" value="UniProtKB-KW"/>
</dbReference>
<feature type="domain" description="Peptidase S33 tripeptidyl aminopeptidase-like C-terminal" evidence="6">
    <location>
        <begin position="396"/>
        <end position="488"/>
    </location>
</feature>